<gene>
    <name evidence="2" type="ORF">NBRC116585_00150</name>
</gene>
<dbReference type="RefSeq" id="WP_353292855.1">
    <property type="nucleotide sequence ID" value="NZ_BAABWH010000001.1"/>
</dbReference>
<proteinExistence type="predicted"/>
<reference evidence="2 3" key="1">
    <citation type="submission" date="2024-04" db="EMBL/GenBank/DDBJ databases">
        <title>Draft genome sequence of Thalassolituus maritimus NBRC 116585.</title>
        <authorList>
            <person name="Miyakawa T."/>
            <person name="Kusuya Y."/>
            <person name="Miura T."/>
        </authorList>
    </citation>
    <scope>NUCLEOTIDE SEQUENCE [LARGE SCALE GENOMIC DNA]</scope>
    <source>
        <strain evidence="2 3">5NW40-0001</strain>
    </source>
</reference>
<dbReference type="Proteomes" id="UP001481413">
    <property type="component" value="Unassembled WGS sequence"/>
</dbReference>
<name>A0ABP9ZUT2_9GAMM</name>
<comment type="caution">
    <text evidence="2">The sequence shown here is derived from an EMBL/GenBank/DDBJ whole genome shotgun (WGS) entry which is preliminary data.</text>
</comment>
<accession>A0ABP9ZUT2</accession>
<dbReference type="InterPro" id="IPR057154">
    <property type="entry name" value="DUF7832"/>
</dbReference>
<keyword evidence="3" id="KW-1185">Reference proteome</keyword>
<evidence type="ECO:0000259" key="1">
    <source>
        <dbReference type="Pfam" id="PF25191"/>
    </source>
</evidence>
<dbReference type="EMBL" id="BAABWH010000001">
    <property type="protein sequence ID" value="GAA6143898.1"/>
    <property type="molecule type" value="Genomic_DNA"/>
</dbReference>
<sequence>MKYDDASWHFGAESFGDLPEIHGYTHTGIFVAWAMLSGLAGDLHTEEFPEEIDKLKSRKITPAEFFRNNCDGKFTDEDLNDLGNRFAHSYFENSYFDLYAQAADPEGQFENIYEIPSNWETYDKVAPKIDSAFDAWKRENL</sequence>
<evidence type="ECO:0000313" key="3">
    <source>
        <dbReference type="Proteomes" id="UP001481413"/>
    </source>
</evidence>
<organism evidence="2 3">
    <name type="scientific">Thalassolituus maritimus</name>
    <dbReference type="NCBI Taxonomy" id="484498"/>
    <lineage>
        <taxon>Bacteria</taxon>
        <taxon>Pseudomonadati</taxon>
        <taxon>Pseudomonadota</taxon>
        <taxon>Gammaproteobacteria</taxon>
        <taxon>Oceanospirillales</taxon>
        <taxon>Oceanospirillaceae</taxon>
        <taxon>Thalassolituus</taxon>
    </lineage>
</organism>
<dbReference type="Pfam" id="PF25191">
    <property type="entry name" value="DUF7832"/>
    <property type="match status" value="1"/>
</dbReference>
<feature type="domain" description="DUF7832" evidence="1">
    <location>
        <begin position="2"/>
        <end position="105"/>
    </location>
</feature>
<evidence type="ECO:0000313" key="2">
    <source>
        <dbReference type="EMBL" id="GAA6143898.1"/>
    </source>
</evidence>
<protein>
    <recommendedName>
        <fullName evidence="1">DUF7832 domain-containing protein</fullName>
    </recommendedName>
</protein>